<keyword evidence="1" id="KW-0812">Transmembrane</keyword>
<evidence type="ECO:0000313" key="4">
    <source>
        <dbReference type="Proteomes" id="UP001286456"/>
    </source>
</evidence>
<dbReference type="AlphaFoldDB" id="A0AAE0I8H3"/>
<comment type="caution">
    <text evidence="3">The sequence shown here is derived from an EMBL/GenBank/DDBJ whole genome shotgun (WGS) entry which is preliminary data.</text>
</comment>
<keyword evidence="2" id="KW-0732">Signal</keyword>
<feature type="chain" id="PRO_5041938636" evidence="2">
    <location>
        <begin position="18"/>
        <end position="312"/>
    </location>
</feature>
<reference evidence="3" key="2">
    <citation type="submission" date="2023-06" db="EMBL/GenBank/DDBJ databases">
        <authorList>
            <consortium name="Lawrence Berkeley National Laboratory"/>
            <person name="Haridas S."/>
            <person name="Hensen N."/>
            <person name="Bonometti L."/>
            <person name="Westerberg I."/>
            <person name="Brannstrom I.O."/>
            <person name="Guillou S."/>
            <person name="Cros-Aarteil S."/>
            <person name="Calhoun S."/>
            <person name="Kuo A."/>
            <person name="Mondo S."/>
            <person name="Pangilinan J."/>
            <person name="Riley R."/>
            <person name="Labutti K."/>
            <person name="Andreopoulos B."/>
            <person name="Lipzen A."/>
            <person name="Chen C."/>
            <person name="Yanf M."/>
            <person name="Daum C."/>
            <person name="Ng V."/>
            <person name="Clum A."/>
            <person name="Steindorff A."/>
            <person name="Ohm R."/>
            <person name="Martin F."/>
            <person name="Silar P."/>
            <person name="Natvig D."/>
            <person name="Lalanne C."/>
            <person name="Gautier V."/>
            <person name="Ament-Velasquez S.L."/>
            <person name="Kruys A."/>
            <person name="Hutchinson M.I."/>
            <person name="Powell A.J."/>
            <person name="Barry K."/>
            <person name="Miller A.N."/>
            <person name="Grigoriev I.V."/>
            <person name="Debuchy R."/>
            <person name="Gladieux P."/>
            <person name="Thoren M.H."/>
            <person name="Johannesson H."/>
        </authorList>
    </citation>
    <scope>NUCLEOTIDE SEQUENCE</scope>
    <source>
        <strain evidence="3">SMH4131-1</strain>
    </source>
</reference>
<dbReference type="InterPro" id="IPR052982">
    <property type="entry name" value="SRP1/TIP1-like"/>
</dbReference>
<proteinExistence type="predicted"/>
<gene>
    <name evidence="3" type="ORF">B0T19DRAFT_429672</name>
</gene>
<evidence type="ECO:0000313" key="3">
    <source>
        <dbReference type="EMBL" id="KAK3320467.1"/>
    </source>
</evidence>
<dbReference type="EMBL" id="JAUEPO010000005">
    <property type="protein sequence ID" value="KAK3320467.1"/>
    <property type="molecule type" value="Genomic_DNA"/>
</dbReference>
<dbReference type="PANTHER" id="PTHR40633:SF1">
    <property type="entry name" value="GPI ANCHORED SERINE-THREONINE RICH PROTEIN (AFU_ORTHOLOGUE AFUA_1G03630)"/>
    <property type="match status" value="1"/>
</dbReference>
<keyword evidence="4" id="KW-1185">Reference proteome</keyword>
<keyword evidence="1" id="KW-0472">Membrane</keyword>
<accession>A0AAE0I8H3</accession>
<reference evidence="3" key="1">
    <citation type="journal article" date="2023" name="Mol. Phylogenet. Evol.">
        <title>Genome-scale phylogeny and comparative genomics of the fungal order Sordariales.</title>
        <authorList>
            <person name="Hensen N."/>
            <person name="Bonometti L."/>
            <person name="Westerberg I."/>
            <person name="Brannstrom I.O."/>
            <person name="Guillou S."/>
            <person name="Cros-Aarteil S."/>
            <person name="Calhoun S."/>
            <person name="Haridas S."/>
            <person name="Kuo A."/>
            <person name="Mondo S."/>
            <person name="Pangilinan J."/>
            <person name="Riley R."/>
            <person name="LaButti K."/>
            <person name="Andreopoulos B."/>
            <person name="Lipzen A."/>
            <person name="Chen C."/>
            <person name="Yan M."/>
            <person name="Daum C."/>
            <person name="Ng V."/>
            <person name="Clum A."/>
            <person name="Steindorff A."/>
            <person name="Ohm R.A."/>
            <person name="Martin F."/>
            <person name="Silar P."/>
            <person name="Natvig D.O."/>
            <person name="Lalanne C."/>
            <person name="Gautier V."/>
            <person name="Ament-Velasquez S.L."/>
            <person name="Kruys A."/>
            <person name="Hutchinson M.I."/>
            <person name="Powell A.J."/>
            <person name="Barry K."/>
            <person name="Miller A.N."/>
            <person name="Grigoriev I.V."/>
            <person name="Debuchy R."/>
            <person name="Gladieux P."/>
            <person name="Hiltunen Thoren M."/>
            <person name="Johannesson H."/>
        </authorList>
    </citation>
    <scope>NUCLEOTIDE SEQUENCE</scope>
    <source>
        <strain evidence="3">SMH4131-1</strain>
    </source>
</reference>
<protein>
    <submittedName>
        <fullName evidence="3">Uncharacterized protein</fullName>
    </submittedName>
</protein>
<organism evidence="3 4">
    <name type="scientific">Cercophora scortea</name>
    <dbReference type="NCBI Taxonomy" id="314031"/>
    <lineage>
        <taxon>Eukaryota</taxon>
        <taxon>Fungi</taxon>
        <taxon>Dikarya</taxon>
        <taxon>Ascomycota</taxon>
        <taxon>Pezizomycotina</taxon>
        <taxon>Sordariomycetes</taxon>
        <taxon>Sordariomycetidae</taxon>
        <taxon>Sordariales</taxon>
        <taxon>Lasiosphaeriaceae</taxon>
        <taxon>Cercophora</taxon>
    </lineage>
</organism>
<dbReference type="Proteomes" id="UP001286456">
    <property type="component" value="Unassembled WGS sequence"/>
</dbReference>
<feature type="signal peptide" evidence="2">
    <location>
        <begin position="1"/>
        <end position="17"/>
    </location>
</feature>
<evidence type="ECO:0000256" key="1">
    <source>
        <dbReference type="SAM" id="Phobius"/>
    </source>
</evidence>
<evidence type="ECO:0000256" key="2">
    <source>
        <dbReference type="SAM" id="SignalP"/>
    </source>
</evidence>
<dbReference type="PANTHER" id="PTHR40633">
    <property type="entry name" value="MATRIX PROTEIN, PUTATIVE (AFU_ORTHOLOGUE AFUA_8G05410)-RELATED"/>
    <property type="match status" value="1"/>
</dbReference>
<name>A0AAE0I8H3_9PEZI</name>
<feature type="transmembrane region" description="Helical" evidence="1">
    <location>
        <begin position="176"/>
        <end position="198"/>
    </location>
</feature>
<keyword evidence="1" id="KW-1133">Transmembrane helix</keyword>
<sequence>MLLPLALFASLLGVAQAGVIFDNTDYAMHPDIPFEIKWVNNRGPVNISLQNGPDADLKLVLIIKELAEGNSYMWTPPTTLKKDGYELVIQDGVSTDWSQRFQYPAPSIASSTTDSSSATSSATTFSTTTAPPTAILTTTATATVTTDTAANATATGTPTPTAIPTTDTGLSAGAKAGLGVGITLGVLALIGLAGFFFYRRRAAASRRNNAAAASLDRHGAAPTPFAELGDFDVKELAGAGTPSAWGGKAYEPTHTHMGYSDLDSAGGGRRDINTSWSNCSKCAAGSTPVPAYTAPYHAAEVAELSSEPRPYR</sequence>